<dbReference type="InterPro" id="IPR050226">
    <property type="entry name" value="NagZ_Beta-hexosaminidase"/>
</dbReference>
<feature type="domain" description="Glycoside hydrolase family 3 N-terminal" evidence="4">
    <location>
        <begin position="88"/>
        <end position="339"/>
    </location>
</feature>
<dbReference type="GO" id="GO:0005975">
    <property type="term" value="P:carbohydrate metabolic process"/>
    <property type="evidence" value="ECO:0007669"/>
    <property type="project" value="InterPro"/>
</dbReference>
<dbReference type="Pfam" id="PF00933">
    <property type="entry name" value="Glyco_hydro_3"/>
    <property type="match status" value="1"/>
</dbReference>
<keyword evidence="2 5" id="KW-0378">Hydrolase</keyword>
<dbReference type="InterPro" id="IPR001764">
    <property type="entry name" value="Glyco_hydro_3_N"/>
</dbReference>
<name>A0A5A9GM29_AZOLI</name>
<comment type="caution">
    <text evidence="5">The sequence shown here is derived from an EMBL/GenBank/DDBJ whole genome shotgun (WGS) entry which is preliminary data.</text>
</comment>
<comment type="similarity">
    <text evidence="1">Belongs to the glycosyl hydrolase 3 family.</text>
</comment>
<dbReference type="PANTHER" id="PTHR30480">
    <property type="entry name" value="BETA-HEXOSAMINIDASE-RELATED"/>
    <property type="match status" value="1"/>
</dbReference>
<evidence type="ECO:0000313" key="5">
    <source>
        <dbReference type="EMBL" id="KAA0594865.1"/>
    </source>
</evidence>
<dbReference type="Gene3D" id="3.20.20.300">
    <property type="entry name" value="Glycoside hydrolase, family 3, N-terminal domain"/>
    <property type="match status" value="1"/>
</dbReference>
<protein>
    <submittedName>
        <fullName evidence="5">Glycoside hydrolase family 3 protein</fullName>
    </submittedName>
</protein>
<evidence type="ECO:0000256" key="3">
    <source>
        <dbReference type="ARBA" id="ARBA00023295"/>
    </source>
</evidence>
<evidence type="ECO:0000256" key="2">
    <source>
        <dbReference type="ARBA" id="ARBA00022801"/>
    </source>
</evidence>
<evidence type="ECO:0000256" key="1">
    <source>
        <dbReference type="ARBA" id="ARBA00005336"/>
    </source>
</evidence>
<reference evidence="5 6" key="1">
    <citation type="submission" date="2019-08" db="EMBL/GenBank/DDBJ databases">
        <authorList>
            <person name="Grouzdev D."/>
            <person name="Tikhonova E."/>
            <person name="Kravchenko I."/>
        </authorList>
    </citation>
    <scope>NUCLEOTIDE SEQUENCE [LARGE SCALE GENOMIC DNA]</scope>
    <source>
        <strain evidence="5 6">59b</strain>
    </source>
</reference>
<organism evidence="5 6">
    <name type="scientific">Azospirillum lipoferum</name>
    <dbReference type="NCBI Taxonomy" id="193"/>
    <lineage>
        <taxon>Bacteria</taxon>
        <taxon>Pseudomonadati</taxon>
        <taxon>Pseudomonadota</taxon>
        <taxon>Alphaproteobacteria</taxon>
        <taxon>Rhodospirillales</taxon>
        <taxon>Azospirillaceae</taxon>
        <taxon>Azospirillum</taxon>
    </lineage>
</organism>
<dbReference type="RefSeq" id="WP_149232622.1">
    <property type="nucleotide sequence ID" value="NZ_JALJXJ010000010.1"/>
</dbReference>
<evidence type="ECO:0000313" key="6">
    <source>
        <dbReference type="Proteomes" id="UP000324927"/>
    </source>
</evidence>
<proteinExistence type="inferred from homology"/>
<evidence type="ECO:0000259" key="4">
    <source>
        <dbReference type="Pfam" id="PF00933"/>
    </source>
</evidence>
<dbReference type="SUPFAM" id="SSF51445">
    <property type="entry name" value="(Trans)glycosidases"/>
    <property type="match status" value="1"/>
</dbReference>
<dbReference type="PANTHER" id="PTHR30480:SF16">
    <property type="entry name" value="GLYCOSIDE HYDROLASE FAMILY 3 DOMAIN PROTEIN"/>
    <property type="match status" value="1"/>
</dbReference>
<dbReference type="Proteomes" id="UP000324927">
    <property type="component" value="Unassembled WGS sequence"/>
</dbReference>
<dbReference type="GO" id="GO:0009254">
    <property type="term" value="P:peptidoglycan turnover"/>
    <property type="evidence" value="ECO:0007669"/>
    <property type="project" value="TreeGrafter"/>
</dbReference>
<keyword evidence="6" id="KW-1185">Reference proteome</keyword>
<dbReference type="OrthoDB" id="9786661at2"/>
<dbReference type="EMBL" id="VTTN01000007">
    <property type="protein sequence ID" value="KAA0594865.1"/>
    <property type="molecule type" value="Genomic_DNA"/>
</dbReference>
<sequence>MESALRKAKPVNSDLLQDAHAVFLPAFDNWDIDAVVTPFLAKGGRSILVGESRAEYLARRMSDERRRTESAAFFRDRLDRLTGGRGGVIIAVDEELAGIRRLEGLVPDLPTLEEATTMADREIEERCYENARAARALGVTMYLAPIMDVVTGGNPWLKGRTISPLPAEVARIGSAYIRGVQRAGITAVAKHFPGYDRLDADPAITDVSLSTPMDTVMENARTFSAAIAAATAAVMVGPAPVLAVDGENAACVSPAVIGLLRTGFGFGGLIVSDDLDAPATMRGRSVLDTALAGLAAGADLLLIAGGPHLSSLCHAVAQAAGEGRLPPERLSEAAERVRAVAAR</sequence>
<accession>A0A5A9GM29</accession>
<dbReference type="AlphaFoldDB" id="A0A5A9GM29"/>
<dbReference type="InterPro" id="IPR036962">
    <property type="entry name" value="Glyco_hydro_3_N_sf"/>
</dbReference>
<gene>
    <name evidence="5" type="ORF">FZ942_18850</name>
</gene>
<dbReference type="GO" id="GO:0004553">
    <property type="term" value="F:hydrolase activity, hydrolyzing O-glycosyl compounds"/>
    <property type="evidence" value="ECO:0007669"/>
    <property type="project" value="InterPro"/>
</dbReference>
<dbReference type="InterPro" id="IPR017853">
    <property type="entry name" value="GH"/>
</dbReference>
<keyword evidence="3" id="KW-0326">Glycosidase</keyword>